<protein>
    <submittedName>
        <fullName evidence="1">Uncharacterized protein</fullName>
    </submittedName>
</protein>
<evidence type="ECO:0000313" key="1">
    <source>
        <dbReference type="EMBL" id="QJY48404.1"/>
    </source>
</evidence>
<dbReference type="Proteomes" id="UP000505377">
    <property type="component" value="Chromosome"/>
</dbReference>
<sequence length="89" mass="9474">MRIRVLLADGTPAAGGTVIVTRAHPSGHDLAYRTTGEIDAEGWTTVHITAPESAVSVRSPSGETHAIDLPAGLRGADEQTRQLLIRLHR</sequence>
<dbReference type="AlphaFoldDB" id="A0A6M6JJS6"/>
<gene>
    <name evidence="1" type="ORF">HOP40_23595</name>
</gene>
<name>A0A6M6JJS6_9PSEU</name>
<dbReference type="EMBL" id="CP053564">
    <property type="protein sequence ID" value="QJY48404.1"/>
    <property type="molecule type" value="Genomic_DNA"/>
</dbReference>
<evidence type="ECO:0000313" key="2">
    <source>
        <dbReference type="Proteomes" id="UP000505377"/>
    </source>
</evidence>
<dbReference type="RefSeq" id="WP_172162041.1">
    <property type="nucleotide sequence ID" value="NZ_CP053564.1"/>
</dbReference>
<accession>A0A6M6JJS6</accession>
<keyword evidence="2" id="KW-1185">Reference proteome</keyword>
<dbReference type="KEGG" id="pbro:HOP40_23595"/>
<proteinExistence type="predicted"/>
<reference evidence="1 2" key="1">
    <citation type="submission" date="2020-05" db="EMBL/GenBank/DDBJ databases">
        <authorList>
            <person name="Mo P."/>
        </authorList>
    </citation>
    <scope>NUCLEOTIDE SEQUENCE [LARGE SCALE GENOMIC DNA]</scope>
    <source>
        <strain evidence="1 2">Gen01</strain>
    </source>
</reference>
<organism evidence="1 2">
    <name type="scientific">Pseudonocardia broussonetiae</name>
    <dbReference type="NCBI Taxonomy" id="2736640"/>
    <lineage>
        <taxon>Bacteria</taxon>
        <taxon>Bacillati</taxon>
        <taxon>Actinomycetota</taxon>
        <taxon>Actinomycetes</taxon>
        <taxon>Pseudonocardiales</taxon>
        <taxon>Pseudonocardiaceae</taxon>
        <taxon>Pseudonocardia</taxon>
    </lineage>
</organism>